<dbReference type="GO" id="GO:0055129">
    <property type="term" value="P:L-proline biosynthetic process"/>
    <property type="evidence" value="ECO:0007669"/>
    <property type="project" value="UniProtKB-UniRule"/>
</dbReference>
<dbReference type="UniPathway" id="UPA00098">
    <property type="reaction ID" value="UER00361"/>
</dbReference>
<sequence length="271" mass="28004">MTKSSLKVGFIGAGQMALAMARSFVDRGGIAAEAIVASDPYPEALERFKKTIPGCETTEDNQAVIDESDVIILAVKPQMMGEVAKSISDIPAGCLLISIAAGITLPKLTSIFPTSRIVRVMPNTPCLVGMAACGYSATDDTAPEDIERTQQLLESAGVAVKVPEKLLDAVTGLSGSGPAYIYMLIEAMSDAGVREGLPRTVATQLAAQTVKGAAEMVLSTGEHPGSLKDKVTSPAGTTIAGVHVLEKAGFRGAMIDAISAAAARSRELGLD</sequence>
<evidence type="ECO:0000256" key="7">
    <source>
        <dbReference type="ARBA" id="ARBA00023002"/>
    </source>
</evidence>
<accession>A0A2S8FQ55</accession>
<dbReference type="InterPro" id="IPR000304">
    <property type="entry name" value="Pyrroline-COOH_reductase"/>
</dbReference>
<comment type="subcellular location">
    <subcellularLocation>
        <location evidence="1 8">Cytoplasm</location>
    </subcellularLocation>
</comment>
<evidence type="ECO:0000259" key="12">
    <source>
        <dbReference type="Pfam" id="PF03807"/>
    </source>
</evidence>
<dbReference type="Proteomes" id="UP000238322">
    <property type="component" value="Unassembled WGS sequence"/>
</dbReference>
<feature type="binding site" evidence="10">
    <location>
        <begin position="74"/>
        <end position="77"/>
    </location>
    <ligand>
        <name>NADP(+)</name>
        <dbReference type="ChEBI" id="CHEBI:58349"/>
    </ligand>
</feature>
<feature type="domain" description="Pyrroline-5-carboxylate reductase catalytic N-terminal" evidence="12">
    <location>
        <begin position="7"/>
        <end position="102"/>
    </location>
</feature>
<evidence type="ECO:0000313" key="15">
    <source>
        <dbReference type="Proteomes" id="UP000238322"/>
    </source>
</evidence>
<evidence type="ECO:0000256" key="11">
    <source>
        <dbReference type="RuleBase" id="RU003903"/>
    </source>
</evidence>
<dbReference type="RefSeq" id="WP_105330031.1">
    <property type="nucleotide sequence ID" value="NZ_PUHY01000010.1"/>
</dbReference>
<dbReference type="PANTHER" id="PTHR11645:SF0">
    <property type="entry name" value="PYRROLINE-5-CARBOXYLATE REDUCTASE 3"/>
    <property type="match status" value="1"/>
</dbReference>
<evidence type="ECO:0000256" key="10">
    <source>
        <dbReference type="PIRSR" id="PIRSR000193-1"/>
    </source>
</evidence>
<dbReference type="InterPro" id="IPR053790">
    <property type="entry name" value="P5CR-like_CS"/>
</dbReference>
<dbReference type="PROSITE" id="PS00521">
    <property type="entry name" value="P5CR"/>
    <property type="match status" value="1"/>
</dbReference>
<dbReference type="InterPro" id="IPR028939">
    <property type="entry name" value="P5C_Rdtase_cat_N"/>
</dbReference>
<dbReference type="EMBL" id="PUHY01000010">
    <property type="protein sequence ID" value="PQO34301.1"/>
    <property type="molecule type" value="Genomic_DNA"/>
</dbReference>
<dbReference type="PANTHER" id="PTHR11645">
    <property type="entry name" value="PYRROLINE-5-CARBOXYLATE REDUCTASE"/>
    <property type="match status" value="1"/>
</dbReference>
<evidence type="ECO:0000256" key="9">
    <source>
        <dbReference type="NCBIfam" id="TIGR00112"/>
    </source>
</evidence>
<dbReference type="NCBIfam" id="TIGR00112">
    <property type="entry name" value="proC"/>
    <property type="match status" value="1"/>
</dbReference>
<evidence type="ECO:0000256" key="3">
    <source>
        <dbReference type="ARBA" id="ARBA00022490"/>
    </source>
</evidence>
<comment type="similarity">
    <text evidence="2 8 11">Belongs to the pyrroline-5-carboxylate reductase family.</text>
</comment>
<dbReference type="SUPFAM" id="SSF48179">
    <property type="entry name" value="6-phosphogluconate dehydrogenase C-terminal domain-like"/>
    <property type="match status" value="1"/>
</dbReference>
<dbReference type="GO" id="GO:0004735">
    <property type="term" value="F:pyrroline-5-carboxylate reductase activity"/>
    <property type="evidence" value="ECO:0007669"/>
    <property type="project" value="UniProtKB-UniRule"/>
</dbReference>
<proteinExistence type="inferred from homology"/>
<dbReference type="Gene3D" id="1.10.3730.10">
    <property type="entry name" value="ProC C-terminal domain-like"/>
    <property type="match status" value="1"/>
</dbReference>
<dbReference type="AlphaFoldDB" id="A0A2S8FQ55"/>
<dbReference type="FunFam" id="1.10.3730.10:FF:000001">
    <property type="entry name" value="Pyrroline-5-carboxylate reductase"/>
    <property type="match status" value="1"/>
</dbReference>
<reference evidence="14 15" key="1">
    <citation type="submission" date="2018-02" db="EMBL/GenBank/DDBJ databases">
        <title>Comparative genomes isolates from brazilian mangrove.</title>
        <authorList>
            <person name="Araujo J.E."/>
            <person name="Taketani R.G."/>
            <person name="Silva M.C.P."/>
            <person name="Loureco M.V."/>
            <person name="Andreote F.D."/>
        </authorList>
    </citation>
    <scope>NUCLEOTIDE SEQUENCE [LARGE SCALE GENOMIC DNA]</scope>
    <source>
        <strain evidence="14 15">Hex-1 MGV</strain>
    </source>
</reference>
<evidence type="ECO:0000313" key="14">
    <source>
        <dbReference type="EMBL" id="PQO34301.1"/>
    </source>
</evidence>
<evidence type="ECO:0000256" key="8">
    <source>
        <dbReference type="HAMAP-Rule" id="MF_01925"/>
    </source>
</evidence>
<evidence type="ECO:0000256" key="1">
    <source>
        <dbReference type="ARBA" id="ARBA00004496"/>
    </source>
</evidence>
<name>A0A2S8FQ55_9BACT</name>
<gene>
    <name evidence="8 14" type="primary">proC</name>
    <name evidence="14" type="ORF">C5Y83_12265</name>
</gene>
<evidence type="ECO:0000256" key="6">
    <source>
        <dbReference type="ARBA" id="ARBA00022857"/>
    </source>
</evidence>
<dbReference type="InterPro" id="IPR036291">
    <property type="entry name" value="NAD(P)-bd_dom_sf"/>
</dbReference>
<evidence type="ECO:0000259" key="13">
    <source>
        <dbReference type="Pfam" id="PF14748"/>
    </source>
</evidence>
<keyword evidence="5 8" id="KW-0641">Proline biosynthesis</keyword>
<keyword evidence="3 8" id="KW-0963">Cytoplasm</keyword>
<feature type="binding site" evidence="10">
    <location>
        <begin position="11"/>
        <end position="16"/>
    </location>
    <ligand>
        <name>NADP(+)</name>
        <dbReference type="ChEBI" id="CHEBI:58349"/>
    </ligand>
</feature>
<dbReference type="SUPFAM" id="SSF51735">
    <property type="entry name" value="NAD(P)-binding Rossmann-fold domains"/>
    <property type="match status" value="1"/>
</dbReference>
<dbReference type="Pfam" id="PF14748">
    <property type="entry name" value="P5CR_dimer"/>
    <property type="match status" value="1"/>
</dbReference>
<dbReference type="PIRSF" id="PIRSF000193">
    <property type="entry name" value="Pyrrol-5-carb_rd"/>
    <property type="match status" value="1"/>
</dbReference>
<organism evidence="14 15">
    <name type="scientific">Blastopirellula marina</name>
    <dbReference type="NCBI Taxonomy" id="124"/>
    <lineage>
        <taxon>Bacteria</taxon>
        <taxon>Pseudomonadati</taxon>
        <taxon>Planctomycetota</taxon>
        <taxon>Planctomycetia</taxon>
        <taxon>Pirellulales</taxon>
        <taxon>Pirellulaceae</taxon>
        <taxon>Blastopirellula</taxon>
    </lineage>
</organism>
<feature type="binding site" evidence="10">
    <location>
        <position position="61"/>
    </location>
    <ligand>
        <name>NADPH</name>
        <dbReference type="ChEBI" id="CHEBI:57783"/>
    </ligand>
</feature>
<comment type="caution">
    <text evidence="14">The sequence shown here is derived from an EMBL/GenBank/DDBJ whole genome shotgun (WGS) entry which is preliminary data.</text>
</comment>
<comment type="function">
    <text evidence="8">Catalyzes the reduction of 1-pyrroline-5-carboxylate (PCA) to L-proline.</text>
</comment>
<dbReference type="OrthoDB" id="9805754at2"/>
<dbReference type="InterPro" id="IPR008927">
    <property type="entry name" value="6-PGluconate_DH-like_C_sf"/>
</dbReference>
<protein>
    <recommendedName>
        <fullName evidence="8 9">Pyrroline-5-carboxylate reductase</fullName>
        <shortName evidence="8">P5C reductase</shortName>
        <shortName evidence="8">P5CR</shortName>
        <ecNumber evidence="8 9">1.5.1.2</ecNumber>
    </recommendedName>
    <alternativeName>
        <fullName evidence="8">PCA reductase</fullName>
    </alternativeName>
</protein>
<comment type="catalytic activity">
    <reaction evidence="8">
        <text>L-proline + NAD(+) = (S)-1-pyrroline-5-carboxylate + NADH + 2 H(+)</text>
        <dbReference type="Rhea" id="RHEA:14105"/>
        <dbReference type="ChEBI" id="CHEBI:15378"/>
        <dbReference type="ChEBI" id="CHEBI:17388"/>
        <dbReference type="ChEBI" id="CHEBI:57540"/>
        <dbReference type="ChEBI" id="CHEBI:57945"/>
        <dbReference type="ChEBI" id="CHEBI:60039"/>
        <dbReference type="EC" id="1.5.1.2"/>
    </reaction>
</comment>
<dbReference type="EC" id="1.5.1.2" evidence="8 9"/>
<keyword evidence="7 8" id="KW-0560">Oxidoreductase</keyword>
<dbReference type="Gene3D" id="3.40.50.720">
    <property type="entry name" value="NAD(P)-binding Rossmann-like Domain"/>
    <property type="match status" value="1"/>
</dbReference>
<dbReference type="HAMAP" id="MF_01925">
    <property type="entry name" value="P5C_reductase"/>
    <property type="match status" value="1"/>
</dbReference>
<dbReference type="FunFam" id="3.40.50.720:FF:000190">
    <property type="entry name" value="Pyrroline-5-carboxylate reductase"/>
    <property type="match status" value="1"/>
</dbReference>
<evidence type="ECO:0000256" key="4">
    <source>
        <dbReference type="ARBA" id="ARBA00022605"/>
    </source>
</evidence>
<evidence type="ECO:0000256" key="2">
    <source>
        <dbReference type="ARBA" id="ARBA00005525"/>
    </source>
</evidence>
<evidence type="ECO:0000256" key="5">
    <source>
        <dbReference type="ARBA" id="ARBA00022650"/>
    </source>
</evidence>
<dbReference type="Pfam" id="PF03807">
    <property type="entry name" value="F420_oxidored"/>
    <property type="match status" value="1"/>
</dbReference>
<comment type="pathway">
    <text evidence="8 11">Amino-acid biosynthesis; L-proline biosynthesis; L-proline from L-glutamate 5-semialdehyde: step 1/1.</text>
</comment>
<dbReference type="InterPro" id="IPR029036">
    <property type="entry name" value="P5CR_dimer"/>
</dbReference>
<dbReference type="GO" id="GO:0005737">
    <property type="term" value="C:cytoplasm"/>
    <property type="evidence" value="ECO:0007669"/>
    <property type="project" value="UniProtKB-SubCell"/>
</dbReference>
<keyword evidence="4 8" id="KW-0028">Amino-acid biosynthesis</keyword>
<comment type="catalytic activity">
    <reaction evidence="8 11">
        <text>L-proline + NADP(+) = (S)-1-pyrroline-5-carboxylate + NADPH + 2 H(+)</text>
        <dbReference type="Rhea" id="RHEA:14109"/>
        <dbReference type="ChEBI" id="CHEBI:15378"/>
        <dbReference type="ChEBI" id="CHEBI:17388"/>
        <dbReference type="ChEBI" id="CHEBI:57783"/>
        <dbReference type="ChEBI" id="CHEBI:58349"/>
        <dbReference type="ChEBI" id="CHEBI:60039"/>
        <dbReference type="EC" id="1.5.1.2"/>
    </reaction>
</comment>
<keyword evidence="6 8" id="KW-0521">NADP</keyword>
<feature type="domain" description="Pyrroline-5-carboxylate reductase dimerisation" evidence="13">
    <location>
        <begin position="164"/>
        <end position="268"/>
    </location>
</feature>